<dbReference type="SUPFAM" id="SSF160909">
    <property type="entry name" value="ATP12-like"/>
    <property type="match status" value="1"/>
</dbReference>
<dbReference type="GO" id="GO:0033615">
    <property type="term" value="P:mitochondrial proton-transporting ATP synthase complex assembly"/>
    <property type="evidence" value="ECO:0007669"/>
    <property type="project" value="TreeGrafter"/>
</dbReference>
<dbReference type="Pfam" id="PF07542">
    <property type="entry name" value="ATP12"/>
    <property type="match status" value="1"/>
</dbReference>
<comment type="similarity">
    <text evidence="2">Belongs to the ATP12 family.</text>
</comment>
<evidence type="ECO:0000256" key="4">
    <source>
        <dbReference type="ARBA" id="ARBA00023128"/>
    </source>
</evidence>
<dbReference type="GO" id="GO:0005739">
    <property type="term" value="C:mitochondrion"/>
    <property type="evidence" value="ECO:0007669"/>
    <property type="project" value="UniProtKB-SubCell"/>
</dbReference>
<keyword evidence="7" id="KW-1185">Reference proteome</keyword>
<evidence type="ECO:0008006" key="8">
    <source>
        <dbReference type="Google" id="ProtNLM"/>
    </source>
</evidence>
<dbReference type="STRING" id="947166.A0A1D1UZC7"/>
<dbReference type="InterPro" id="IPR042272">
    <property type="entry name" value="ATP12_ATP_synth-F1-assembly_N"/>
</dbReference>
<dbReference type="PANTHER" id="PTHR21013">
    <property type="entry name" value="ATP SYNTHASE MITOCHONDRIAL F1 COMPLEX ASSEMBLY FACTOR 2/ATP12 PROTEIN, MITOCHONDRIAL PRECURSOR"/>
    <property type="match status" value="1"/>
</dbReference>
<evidence type="ECO:0000313" key="6">
    <source>
        <dbReference type="EMBL" id="GAU93960.1"/>
    </source>
</evidence>
<keyword evidence="3" id="KW-0809">Transit peptide</keyword>
<dbReference type="OrthoDB" id="5673at2759"/>
<dbReference type="PANTHER" id="PTHR21013:SF10">
    <property type="entry name" value="ATP SYNTHASE MITOCHONDRIAL F1 COMPLEX ASSEMBLY FACTOR 2"/>
    <property type="match status" value="1"/>
</dbReference>
<dbReference type="Gene3D" id="3.30.2180.10">
    <property type="entry name" value="ATP12-like"/>
    <property type="match status" value="1"/>
</dbReference>
<accession>A0A1D1UZC7</accession>
<evidence type="ECO:0000256" key="5">
    <source>
        <dbReference type="ARBA" id="ARBA00023186"/>
    </source>
</evidence>
<comment type="caution">
    <text evidence="6">The sequence shown here is derived from an EMBL/GenBank/DDBJ whole genome shotgun (WGS) entry which is preliminary data.</text>
</comment>
<dbReference type="InterPro" id="IPR023335">
    <property type="entry name" value="ATP12_ortho_dom_sf"/>
</dbReference>
<organism evidence="6 7">
    <name type="scientific">Ramazzottius varieornatus</name>
    <name type="common">Water bear</name>
    <name type="synonym">Tardigrade</name>
    <dbReference type="NCBI Taxonomy" id="947166"/>
    <lineage>
        <taxon>Eukaryota</taxon>
        <taxon>Metazoa</taxon>
        <taxon>Ecdysozoa</taxon>
        <taxon>Tardigrada</taxon>
        <taxon>Eutardigrada</taxon>
        <taxon>Parachela</taxon>
        <taxon>Hypsibioidea</taxon>
        <taxon>Ramazzottiidae</taxon>
        <taxon>Ramazzottius</taxon>
    </lineage>
</organism>
<dbReference type="InterPro" id="IPR011419">
    <property type="entry name" value="ATP12_ATP_synth-F1-assembly"/>
</dbReference>
<keyword evidence="5" id="KW-0143">Chaperone</keyword>
<comment type="subcellular location">
    <subcellularLocation>
        <location evidence="1">Mitochondrion</location>
    </subcellularLocation>
</comment>
<dbReference type="Gene3D" id="1.10.3580.10">
    <property type="entry name" value="ATP12 ATPase"/>
    <property type="match status" value="1"/>
</dbReference>
<gene>
    <name evidence="6" type="primary">RvY_05811-1</name>
    <name evidence="6" type="synonym">RvY_05811.1</name>
    <name evidence="6" type="ORF">RvY_05811</name>
</gene>
<evidence type="ECO:0000256" key="3">
    <source>
        <dbReference type="ARBA" id="ARBA00022946"/>
    </source>
</evidence>
<sequence length="319" mass="36086">MLCSRSGACAVTPQLGVVRDVLLQHAFTPFRTTSGARSVVLLRGPESWRLHLTTCTRSYTQQRKRFYKTVNISQEDGAFQISLDRRRLRTPMGNIVKLPNEPLALSVATEWEAQKDIIRTSSMYMSRLCNKAIDNPLNETAEERIEQTLPFLDTDTICFRAEEPPVLAELQQKAWDPVMKWVEKRFDVAFGSSTSVIGPEIPDGTKEKLRKLLRSFDAWSLVGFQEISEALKSVILALALVERHISVETAVALSRLEEEYQIGHWGRVEWSHDVEVTHIQAAVAAALMFVQFNQEVRVVSQKLPSDTNKEQSVKSTSVQ</sequence>
<protein>
    <recommendedName>
        <fullName evidence="8">ATP synthase mitochondrial F1 complex assembly factor 2</fullName>
    </recommendedName>
</protein>
<dbReference type="Proteomes" id="UP000186922">
    <property type="component" value="Unassembled WGS sequence"/>
</dbReference>
<proteinExistence type="inferred from homology"/>
<evidence type="ECO:0000313" key="7">
    <source>
        <dbReference type="Proteomes" id="UP000186922"/>
    </source>
</evidence>
<dbReference type="EMBL" id="BDGG01000002">
    <property type="protein sequence ID" value="GAU93960.1"/>
    <property type="molecule type" value="Genomic_DNA"/>
</dbReference>
<name>A0A1D1UZC7_RAMVA</name>
<keyword evidence="4" id="KW-0496">Mitochondrion</keyword>
<evidence type="ECO:0000256" key="1">
    <source>
        <dbReference type="ARBA" id="ARBA00004173"/>
    </source>
</evidence>
<evidence type="ECO:0000256" key="2">
    <source>
        <dbReference type="ARBA" id="ARBA00008231"/>
    </source>
</evidence>
<reference evidence="6 7" key="1">
    <citation type="journal article" date="2016" name="Nat. Commun.">
        <title>Extremotolerant tardigrade genome and improved radiotolerance of human cultured cells by tardigrade-unique protein.</title>
        <authorList>
            <person name="Hashimoto T."/>
            <person name="Horikawa D.D."/>
            <person name="Saito Y."/>
            <person name="Kuwahara H."/>
            <person name="Kozuka-Hata H."/>
            <person name="Shin-I T."/>
            <person name="Minakuchi Y."/>
            <person name="Ohishi K."/>
            <person name="Motoyama A."/>
            <person name="Aizu T."/>
            <person name="Enomoto A."/>
            <person name="Kondo K."/>
            <person name="Tanaka S."/>
            <person name="Hara Y."/>
            <person name="Koshikawa S."/>
            <person name="Sagara H."/>
            <person name="Miura T."/>
            <person name="Yokobori S."/>
            <person name="Miyagawa K."/>
            <person name="Suzuki Y."/>
            <person name="Kubo T."/>
            <person name="Oyama M."/>
            <person name="Kohara Y."/>
            <person name="Fujiyama A."/>
            <person name="Arakawa K."/>
            <person name="Katayama T."/>
            <person name="Toyoda A."/>
            <person name="Kunieda T."/>
        </authorList>
    </citation>
    <scope>NUCLEOTIDE SEQUENCE [LARGE SCALE GENOMIC DNA]</scope>
    <source>
        <strain evidence="6 7">YOKOZUNA-1</strain>
    </source>
</reference>
<dbReference type="AlphaFoldDB" id="A0A1D1UZC7"/>